<accession>X1AVZ0</accession>
<feature type="region of interest" description="Disordered" evidence="1">
    <location>
        <begin position="49"/>
        <end position="78"/>
    </location>
</feature>
<sequence length="78" mass="8857">MSLESNFWCFISQKIRPFFDIDMNGKKISGLPVSEYPTEDDEAATKKYHDDNPGGVSDHEELTGVTHSQHHTKFTIAE</sequence>
<name>X1AVZ0_9ZZZZ</name>
<organism evidence="2">
    <name type="scientific">marine sediment metagenome</name>
    <dbReference type="NCBI Taxonomy" id="412755"/>
    <lineage>
        <taxon>unclassified sequences</taxon>
        <taxon>metagenomes</taxon>
        <taxon>ecological metagenomes</taxon>
    </lineage>
</organism>
<feature type="non-terminal residue" evidence="2">
    <location>
        <position position="78"/>
    </location>
</feature>
<gene>
    <name evidence="2" type="ORF">S01H4_29092</name>
</gene>
<dbReference type="AlphaFoldDB" id="X1AVZ0"/>
<reference evidence="2" key="1">
    <citation type="journal article" date="2014" name="Front. Microbiol.">
        <title>High frequency of phylogenetically diverse reductive dehalogenase-homologous genes in deep subseafloor sedimentary metagenomes.</title>
        <authorList>
            <person name="Kawai M."/>
            <person name="Futagami T."/>
            <person name="Toyoda A."/>
            <person name="Takaki Y."/>
            <person name="Nishi S."/>
            <person name="Hori S."/>
            <person name="Arai W."/>
            <person name="Tsubouchi T."/>
            <person name="Morono Y."/>
            <person name="Uchiyama I."/>
            <person name="Ito T."/>
            <person name="Fujiyama A."/>
            <person name="Inagaki F."/>
            <person name="Takami H."/>
        </authorList>
    </citation>
    <scope>NUCLEOTIDE SEQUENCE</scope>
    <source>
        <strain evidence="2">Expedition CK06-06</strain>
    </source>
</reference>
<evidence type="ECO:0000313" key="2">
    <source>
        <dbReference type="EMBL" id="GAG76373.1"/>
    </source>
</evidence>
<protein>
    <submittedName>
        <fullName evidence="2">Uncharacterized protein</fullName>
    </submittedName>
</protein>
<feature type="compositionally biased region" description="Basic and acidic residues" evidence="1">
    <location>
        <begin position="49"/>
        <end position="62"/>
    </location>
</feature>
<feature type="compositionally biased region" description="Basic residues" evidence="1">
    <location>
        <begin position="68"/>
        <end position="78"/>
    </location>
</feature>
<proteinExistence type="predicted"/>
<evidence type="ECO:0000256" key="1">
    <source>
        <dbReference type="SAM" id="MobiDB-lite"/>
    </source>
</evidence>
<dbReference type="EMBL" id="BART01014691">
    <property type="protein sequence ID" value="GAG76373.1"/>
    <property type="molecule type" value="Genomic_DNA"/>
</dbReference>
<comment type="caution">
    <text evidence="2">The sequence shown here is derived from an EMBL/GenBank/DDBJ whole genome shotgun (WGS) entry which is preliminary data.</text>
</comment>